<evidence type="ECO:0000313" key="2">
    <source>
        <dbReference type="EMBL" id="TDR45572.1"/>
    </source>
</evidence>
<feature type="non-terminal residue" evidence="2">
    <location>
        <position position="315"/>
    </location>
</feature>
<gene>
    <name evidence="2" type="ORF">DFP85_1491</name>
</gene>
<dbReference type="NCBIfam" id="NF033577">
    <property type="entry name" value="transpos_IS481"/>
    <property type="match status" value="1"/>
</dbReference>
<name>A0A4R6Z1Y7_9GAMM</name>
<dbReference type="GO" id="GO:0003676">
    <property type="term" value="F:nucleic acid binding"/>
    <property type="evidence" value="ECO:0007669"/>
    <property type="project" value="InterPro"/>
</dbReference>
<evidence type="ECO:0000259" key="1">
    <source>
        <dbReference type="PROSITE" id="PS50994"/>
    </source>
</evidence>
<evidence type="ECO:0000313" key="3">
    <source>
        <dbReference type="Proteomes" id="UP000295212"/>
    </source>
</evidence>
<dbReference type="InterPro" id="IPR001584">
    <property type="entry name" value="Integrase_cat-core"/>
</dbReference>
<dbReference type="InterPro" id="IPR036388">
    <property type="entry name" value="WH-like_DNA-bd_sf"/>
</dbReference>
<dbReference type="PANTHER" id="PTHR35004">
    <property type="entry name" value="TRANSPOSASE RV3428C-RELATED"/>
    <property type="match status" value="1"/>
</dbReference>
<reference evidence="2 3" key="1">
    <citation type="submission" date="2019-03" db="EMBL/GenBank/DDBJ databases">
        <title>Genomic Encyclopedia of Type Strains, Phase III (KMG-III): the genomes of soil and plant-associated and newly described type strains.</title>
        <authorList>
            <person name="Whitman W."/>
        </authorList>
    </citation>
    <scope>NUCLEOTIDE SEQUENCE [LARGE SCALE GENOMIC DNA]</scope>
    <source>
        <strain evidence="2 3">CECT 5797</strain>
    </source>
</reference>
<dbReference type="AlphaFoldDB" id="A0A4R6Z1Y7"/>
<protein>
    <submittedName>
        <fullName evidence="2">Transposase</fullName>
    </submittedName>
</protein>
<dbReference type="EMBL" id="SNZJ01000049">
    <property type="protein sequence ID" value="TDR45572.1"/>
    <property type="molecule type" value="Genomic_DNA"/>
</dbReference>
<sequence>MNTHKNARLTPHGRALLVHRVIKEGLRPEEVAQAQGISVRTVYKWVRRYREEGESGLQNRSSRPRRCPHAVSDEVREQLIERRRQRQTYRQIAQRLGIGHSTVARLLARKGLNRLAALEPARPDNRYEHDAPGDLLHLDIKKLGRFARPGHRVTGDRQQATRGAGWEYVHIAIDDHSRMAFATRYPDETGWSACYALLEAVRYYRGLGIRFTRVLTDNGACYRSRAFHRLCRRLGLKRKRTRPYTPRTNGKAERFIQTALREWAYARSYESSEQRGQHLPAWLHQYNWHRPHASLDYHPPVSRLGLSVNNLMGLH</sequence>
<organism evidence="2 3">
    <name type="scientific">Halomonas ventosae</name>
    <dbReference type="NCBI Taxonomy" id="229007"/>
    <lineage>
        <taxon>Bacteria</taxon>
        <taxon>Pseudomonadati</taxon>
        <taxon>Pseudomonadota</taxon>
        <taxon>Gammaproteobacteria</taxon>
        <taxon>Oceanospirillales</taxon>
        <taxon>Halomonadaceae</taxon>
        <taxon>Halomonas</taxon>
    </lineage>
</organism>
<dbReference type="SUPFAM" id="SSF46689">
    <property type="entry name" value="Homeodomain-like"/>
    <property type="match status" value="2"/>
</dbReference>
<dbReference type="GO" id="GO:0015074">
    <property type="term" value="P:DNA integration"/>
    <property type="evidence" value="ECO:0007669"/>
    <property type="project" value="InterPro"/>
</dbReference>
<dbReference type="OrthoDB" id="9774685at2"/>
<dbReference type="PROSITE" id="PS50994">
    <property type="entry name" value="INTEGRASE"/>
    <property type="match status" value="1"/>
</dbReference>
<dbReference type="Gene3D" id="3.30.420.10">
    <property type="entry name" value="Ribonuclease H-like superfamily/Ribonuclease H"/>
    <property type="match status" value="1"/>
</dbReference>
<proteinExistence type="predicted"/>
<accession>A0A4R6Z1Y7</accession>
<dbReference type="InterPro" id="IPR047656">
    <property type="entry name" value="IS481-like_transpos"/>
</dbReference>
<dbReference type="InterPro" id="IPR024967">
    <property type="entry name" value="DNA-bd_IS481-type"/>
</dbReference>
<dbReference type="RefSeq" id="WP_133637932.1">
    <property type="nucleotide sequence ID" value="NZ_SNZJ01000049.1"/>
</dbReference>
<dbReference type="Pfam" id="PF13683">
    <property type="entry name" value="rve_3"/>
    <property type="match status" value="1"/>
</dbReference>
<dbReference type="InterPro" id="IPR036397">
    <property type="entry name" value="RNaseH_sf"/>
</dbReference>
<feature type="domain" description="Integrase catalytic" evidence="1">
    <location>
        <begin position="128"/>
        <end position="307"/>
    </location>
</feature>
<comment type="caution">
    <text evidence="2">The sequence shown here is derived from an EMBL/GenBank/DDBJ whole genome shotgun (WGS) entry which is preliminary data.</text>
</comment>
<dbReference type="InterPro" id="IPR012337">
    <property type="entry name" value="RNaseH-like_sf"/>
</dbReference>
<dbReference type="PANTHER" id="PTHR35004:SF7">
    <property type="entry name" value="INTEGRASE PROTEIN"/>
    <property type="match status" value="1"/>
</dbReference>
<dbReference type="Proteomes" id="UP000295212">
    <property type="component" value="Unassembled WGS sequence"/>
</dbReference>
<dbReference type="Gene3D" id="1.10.10.10">
    <property type="entry name" value="Winged helix-like DNA-binding domain superfamily/Winged helix DNA-binding domain"/>
    <property type="match status" value="2"/>
</dbReference>
<dbReference type="SUPFAM" id="SSF53098">
    <property type="entry name" value="Ribonuclease H-like"/>
    <property type="match status" value="1"/>
</dbReference>
<dbReference type="InterPro" id="IPR009057">
    <property type="entry name" value="Homeodomain-like_sf"/>
</dbReference>
<dbReference type="Pfam" id="PF13011">
    <property type="entry name" value="LZ_Tnp_IS481"/>
    <property type="match status" value="1"/>
</dbReference>